<evidence type="ECO:0000313" key="12">
    <source>
        <dbReference type="Proteomes" id="UP001500575"/>
    </source>
</evidence>
<evidence type="ECO:0000256" key="6">
    <source>
        <dbReference type="ARBA" id="ARBA00034617"/>
    </source>
</evidence>
<feature type="binding site" evidence="9">
    <location>
        <begin position="250"/>
        <end position="257"/>
    </location>
    <ligand>
        <name>ATP</name>
        <dbReference type="ChEBI" id="CHEBI:30616"/>
    </ligand>
</feature>
<dbReference type="InterPro" id="IPR000212">
    <property type="entry name" value="DNA_helicase_UvrD/REP"/>
</dbReference>
<dbReference type="EMBL" id="BAAAQQ010000013">
    <property type="protein sequence ID" value="GAA2129803.1"/>
    <property type="molecule type" value="Genomic_DNA"/>
</dbReference>
<evidence type="ECO:0000256" key="5">
    <source>
        <dbReference type="ARBA" id="ARBA00023235"/>
    </source>
</evidence>
<dbReference type="Pfam" id="PF00580">
    <property type="entry name" value="UvrD-helicase"/>
    <property type="match status" value="1"/>
</dbReference>
<evidence type="ECO:0000313" key="11">
    <source>
        <dbReference type="EMBL" id="GAA2129803.1"/>
    </source>
</evidence>
<evidence type="ECO:0000256" key="7">
    <source>
        <dbReference type="ARBA" id="ARBA00034808"/>
    </source>
</evidence>
<name>A0ABN2YN61_9ACTN</name>
<evidence type="ECO:0000256" key="2">
    <source>
        <dbReference type="ARBA" id="ARBA00022801"/>
    </source>
</evidence>
<gene>
    <name evidence="11" type="ORF">GCM10009843_31780</name>
</gene>
<dbReference type="RefSeq" id="WP_344304780.1">
    <property type="nucleotide sequence ID" value="NZ_BAAAQQ010000013.1"/>
</dbReference>
<proteinExistence type="predicted"/>
<keyword evidence="12" id="KW-1185">Reference proteome</keyword>
<keyword evidence="1 9" id="KW-0547">Nucleotide-binding</keyword>
<keyword evidence="5" id="KW-0413">Isomerase</keyword>
<evidence type="ECO:0000256" key="8">
    <source>
        <dbReference type="ARBA" id="ARBA00048988"/>
    </source>
</evidence>
<feature type="domain" description="UvrD-like helicase ATP-binding" evidence="10">
    <location>
        <begin position="229"/>
        <end position="517"/>
    </location>
</feature>
<keyword evidence="3 9" id="KW-0347">Helicase</keyword>
<organism evidence="11 12">
    <name type="scientific">Nocardioides bigeumensis</name>
    <dbReference type="NCBI Taxonomy" id="433657"/>
    <lineage>
        <taxon>Bacteria</taxon>
        <taxon>Bacillati</taxon>
        <taxon>Actinomycetota</taxon>
        <taxon>Actinomycetes</taxon>
        <taxon>Propionibacteriales</taxon>
        <taxon>Nocardioidaceae</taxon>
        <taxon>Nocardioides</taxon>
    </lineage>
</organism>
<dbReference type="PROSITE" id="PS51198">
    <property type="entry name" value="UVRD_HELICASE_ATP_BIND"/>
    <property type="match status" value="1"/>
</dbReference>
<accession>A0ABN2YN61</accession>
<dbReference type="Pfam" id="PF13361">
    <property type="entry name" value="UvrD_C"/>
    <property type="match status" value="1"/>
</dbReference>
<dbReference type="Proteomes" id="UP001500575">
    <property type="component" value="Unassembled WGS sequence"/>
</dbReference>
<keyword evidence="4 9" id="KW-0067">ATP-binding</keyword>
<evidence type="ECO:0000256" key="4">
    <source>
        <dbReference type="ARBA" id="ARBA00022840"/>
    </source>
</evidence>
<comment type="catalytic activity">
    <reaction evidence="6">
        <text>Couples ATP hydrolysis with the unwinding of duplex DNA by translocating in the 3'-5' direction.</text>
        <dbReference type="EC" id="5.6.2.4"/>
    </reaction>
</comment>
<dbReference type="Gene3D" id="3.40.50.300">
    <property type="entry name" value="P-loop containing nucleotide triphosphate hydrolases"/>
    <property type="match status" value="2"/>
</dbReference>
<dbReference type="PANTHER" id="PTHR11070:SF45">
    <property type="entry name" value="DNA 3'-5' HELICASE"/>
    <property type="match status" value="1"/>
</dbReference>
<dbReference type="EC" id="5.6.2.4" evidence="7"/>
<reference evidence="11 12" key="1">
    <citation type="journal article" date="2019" name="Int. J. Syst. Evol. Microbiol.">
        <title>The Global Catalogue of Microorganisms (GCM) 10K type strain sequencing project: providing services to taxonomists for standard genome sequencing and annotation.</title>
        <authorList>
            <consortium name="The Broad Institute Genomics Platform"/>
            <consortium name="The Broad Institute Genome Sequencing Center for Infectious Disease"/>
            <person name="Wu L."/>
            <person name="Ma J."/>
        </authorList>
    </citation>
    <scope>NUCLEOTIDE SEQUENCE [LARGE SCALE GENOMIC DNA]</scope>
    <source>
        <strain evidence="11 12">JCM 16021</strain>
    </source>
</reference>
<comment type="catalytic activity">
    <reaction evidence="8">
        <text>ATP + H2O = ADP + phosphate + H(+)</text>
        <dbReference type="Rhea" id="RHEA:13065"/>
        <dbReference type="ChEBI" id="CHEBI:15377"/>
        <dbReference type="ChEBI" id="CHEBI:15378"/>
        <dbReference type="ChEBI" id="CHEBI:30616"/>
        <dbReference type="ChEBI" id="CHEBI:43474"/>
        <dbReference type="ChEBI" id="CHEBI:456216"/>
        <dbReference type="EC" id="5.6.2.4"/>
    </reaction>
</comment>
<comment type="caution">
    <text evidence="11">The sequence shown here is derived from an EMBL/GenBank/DDBJ whole genome shotgun (WGS) entry which is preliminary data.</text>
</comment>
<dbReference type="InterPro" id="IPR027417">
    <property type="entry name" value="P-loop_NTPase"/>
</dbReference>
<dbReference type="SUPFAM" id="SSF52540">
    <property type="entry name" value="P-loop containing nucleoside triphosphate hydrolases"/>
    <property type="match status" value="1"/>
</dbReference>
<evidence type="ECO:0000256" key="9">
    <source>
        <dbReference type="PROSITE-ProRule" id="PRU00560"/>
    </source>
</evidence>
<keyword evidence="2 9" id="KW-0378">Hydrolase</keyword>
<dbReference type="InterPro" id="IPR014017">
    <property type="entry name" value="DNA_helicase_UvrD-like_C"/>
</dbReference>
<evidence type="ECO:0000256" key="1">
    <source>
        <dbReference type="ARBA" id="ARBA00022741"/>
    </source>
</evidence>
<protein>
    <recommendedName>
        <fullName evidence="7">DNA 3'-5' helicase</fullName>
        <ecNumber evidence="7">5.6.2.4</ecNumber>
    </recommendedName>
</protein>
<dbReference type="InterPro" id="IPR014016">
    <property type="entry name" value="UvrD-like_ATP-bd"/>
</dbReference>
<sequence length="685" mass="74013">MTLTSFVSDPVGAPSTQDDAAARARDLAASYGRAVDGPVTFAQRLVALELLGWRVLSDRRWVSSARACTDAILVGPGGVVVLDAHAWDDVKLRGGSLYDGGLSRDSDAAAVRSMTDKVHDALAGFGITRQSLWSVVALVGRHFETTSQQLNVIGEQNLAAWVAARPARLEESEIEAITVILDRDFPVADVEIPLDERWPAAVADLDVQRLTTAVLRTATAPPVERWMTFLTDEQLALITTSWDGPARITGPAGTGKTVVGLHRAAYLAERDSDSPVLFVAATAAQAGVAASMMDRLTPQARDNVVCACLPDLAVAIVQQAKLPVNVNDRQAAIAFVSAWMASGRGGLLSQIDERPAYWQEEVDHVIKASGIAELDDYLALDRDDRRVPLDEAARTAMWRVSLEYRRRLAKSKVQDVNDVVTQARDLVRDGVVRPSYSAVIVDGAEDVSLVGLQLLHLLAGDGPDRLLLLDDGQQAAYAGRRTLAEAGIEVCARPSLLTDDHRSSGDVLRLATRMIGTDLHLDVDGTAQPHVAGQPVRRRGILPAVVEAEDLDALERELVTRLSEINDSESSRGDVAVLVASEADVRHVRTMLMRAALPVVDMAGVLLAGDHLVVGTYAEAKGLSFDHVLMPGLRLEPAQLPGEHPVAYRERVERLRRLQYVGITRARHGLWLGYLTDLPDSDGAC</sequence>
<dbReference type="PANTHER" id="PTHR11070">
    <property type="entry name" value="UVRD / RECB / PCRA DNA HELICASE FAMILY MEMBER"/>
    <property type="match status" value="1"/>
</dbReference>
<evidence type="ECO:0000259" key="10">
    <source>
        <dbReference type="PROSITE" id="PS51198"/>
    </source>
</evidence>
<evidence type="ECO:0000256" key="3">
    <source>
        <dbReference type="ARBA" id="ARBA00022806"/>
    </source>
</evidence>